<comment type="similarity">
    <text evidence="1">Belongs to the ATP-dependent DNA ligase family.</text>
</comment>
<keyword evidence="6" id="KW-1185">Reference proteome</keyword>
<dbReference type="Gene3D" id="2.40.50.140">
    <property type="entry name" value="Nucleic acid-binding proteins"/>
    <property type="match status" value="1"/>
</dbReference>
<evidence type="ECO:0000313" key="6">
    <source>
        <dbReference type="Proteomes" id="UP000676325"/>
    </source>
</evidence>
<evidence type="ECO:0000259" key="4">
    <source>
        <dbReference type="PROSITE" id="PS50160"/>
    </source>
</evidence>
<evidence type="ECO:0000256" key="2">
    <source>
        <dbReference type="ARBA" id="ARBA00022598"/>
    </source>
</evidence>
<gene>
    <name evidence="5" type="ORF">KDK95_20830</name>
</gene>
<evidence type="ECO:0000313" key="5">
    <source>
        <dbReference type="EMBL" id="MBR7828766.1"/>
    </source>
</evidence>
<keyword evidence="2 5" id="KW-0436">Ligase</keyword>
<evidence type="ECO:0000256" key="1">
    <source>
        <dbReference type="ARBA" id="ARBA00007572"/>
    </source>
</evidence>
<dbReference type="InterPro" id="IPR050191">
    <property type="entry name" value="ATP-dep_DNA_ligase"/>
</dbReference>
<dbReference type="GO" id="GO:0006281">
    <property type="term" value="P:DNA repair"/>
    <property type="evidence" value="ECO:0007669"/>
    <property type="project" value="InterPro"/>
</dbReference>
<dbReference type="InterPro" id="IPR012310">
    <property type="entry name" value="DNA_ligase_ATP-dep_cent"/>
</dbReference>
<proteinExistence type="inferred from homology"/>
<comment type="caution">
    <text evidence="5">The sequence shown here is derived from an EMBL/GenBank/DDBJ whole genome shotgun (WGS) entry which is preliminary data.</text>
</comment>
<comment type="catalytic activity">
    <reaction evidence="3">
        <text>ATP + (deoxyribonucleotide)n-3'-hydroxyl + 5'-phospho-(deoxyribonucleotide)m = (deoxyribonucleotide)n+m + AMP + diphosphate.</text>
        <dbReference type="EC" id="6.5.1.1"/>
    </reaction>
</comment>
<sequence>MQVPESMLTAPTNTAVLPARMIAEPKWDGIRAWIARFADGRVLVRSRRGTDLTAAFPELEAAAAALPATCGEILLDGEIVLWFGGKLAFDKLLSRMGRKRASAVRLAAELPVNFVAFDLVHLDADDLRAQPYARRRAKLVELFARLELAPPWTLCPASADPDEIASWLAAWLPLGIEGLCFKRADQPYQPGRRGWLKYRVRHSTEAVVGAVTGRIEAPSSLLLGRFDESGRLRYVARTTTIARTSAAEVGALLTPAAPAHPWAGRRPSPRWNAADPDQITLVEPQVVAEFSGDLAQDARGVFRHLVRLLRIRPDLCAADAPRASAGGEAAAG</sequence>
<dbReference type="CDD" id="cd07970">
    <property type="entry name" value="OBF_DNA_ligase_LigC"/>
    <property type="match status" value="1"/>
</dbReference>
<dbReference type="PROSITE" id="PS50160">
    <property type="entry name" value="DNA_LIGASE_A3"/>
    <property type="match status" value="1"/>
</dbReference>
<feature type="domain" description="ATP-dependent DNA ligase family profile" evidence="4">
    <location>
        <begin position="109"/>
        <end position="231"/>
    </location>
</feature>
<dbReference type="SUPFAM" id="SSF56091">
    <property type="entry name" value="DNA ligase/mRNA capping enzyme, catalytic domain"/>
    <property type="match status" value="1"/>
</dbReference>
<dbReference type="InterPro" id="IPR044117">
    <property type="entry name" value="OBF_LigC-like"/>
</dbReference>
<protein>
    <submittedName>
        <fullName evidence="5">ATP-dependent DNA ligase</fullName>
    </submittedName>
</protein>
<dbReference type="InterPro" id="IPR012340">
    <property type="entry name" value="NA-bd_OB-fold"/>
</dbReference>
<dbReference type="EMBL" id="JAGSOH010000065">
    <property type="protein sequence ID" value="MBR7828766.1"/>
    <property type="molecule type" value="Genomic_DNA"/>
</dbReference>
<dbReference type="Pfam" id="PF01068">
    <property type="entry name" value="DNA_ligase_A_M"/>
    <property type="match status" value="1"/>
</dbReference>
<dbReference type="GO" id="GO:0003910">
    <property type="term" value="F:DNA ligase (ATP) activity"/>
    <property type="evidence" value="ECO:0007669"/>
    <property type="project" value="UniProtKB-EC"/>
</dbReference>
<dbReference type="PANTHER" id="PTHR45674">
    <property type="entry name" value="DNA LIGASE 1/3 FAMILY MEMBER"/>
    <property type="match status" value="1"/>
</dbReference>
<accession>A0A941EC16</accession>
<dbReference type="GO" id="GO:0005524">
    <property type="term" value="F:ATP binding"/>
    <property type="evidence" value="ECO:0007669"/>
    <property type="project" value="InterPro"/>
</dbReference>
<evidence type="ECO:0000256" key="3">
    <source>
        <dbReference type="ARBA" id="ARBA00034003"/>
    </source>
</evidence>
<dbReference type="AlphaFoldDB" id="A0A941EC16"/>
<dbReference type="Gene3D" id="3.30.470.30">
    <property type="entry name" value="DNA ligase/mRNA capping enzyme"/>
    <property type="match status" value="1"/>
</dbReference>
<dbReference type="RefSeq" id="WP_212519902.1">
    <property type="nucleotide sequence ID" value="NZ_JAGSOH010000065.1"/>
</dbReference>
<dbReference type="GO" id="GO:0006310">
    <property type="term" value="P:DNA recombination"/>
    <property type="evidence" value="ECO:0007669"/>
    <property type="project" value="InterPro"/>
</dbReference>
<name>A0A941EC16_9ACTN</name>
<dbReference type="PANTHER" id="PTHR45674:SF4">
    <property type="entry name" value="DNA LIGASE 1"/>
    <property type="match status" value="1"/>
</dbReference>
<reference evidence="5" key="1">
    <citation type="submission" date="2021-04" db="EMBL/GenBank/DDBJ databases">
        <title>Genome based classification of Actinospica acidithermotolerans sp. nov., an actinobacterium isolated from an Indonesian hot spring.</title>
        <authorList>
            <person name="Kusuma A.B."/>
            <person name="Putra K.E."/>
            <person name="Nafisah S."/>
            <person name="Loh J."/>
            <person name="Nouioui I."/>
            <person name="Goodfellow M."/>
        </authorList>
    </citation>
    <scope>NUCLEOTIDE SEQUENCE</scope>
    <source>
        <strain evidence="5">MGRD01-02</strain>
    </source>
</reference>
<dbReference type="Proteomes" id="UP000676325">
    <property type="component" value="Unassembled WGS sequence"/>
</dbReference>
<organism evidence="5 6">
    <name type="scientific">Actinospica acidithermotolerans</name>
    <dbReference type="NCBI Taxonomy" id="2828514"/>
    <lineage>
        <taxon>Bacteria</taxon>
        <taxon>Bacillati</taxon>
        <taxon>Actinomycetota</taxon>
        <taxon>Actinomycetes</taxon>
        <taxon>Catenulisporales</taxon>
        <taxon>Actinospicaceae</taxon>
        <taxon>Actinospica</taxon>
    </lineage>
</organism>